<evidence type="ECO:0000313" key="4">
    <source>
        <dbReference type="Proteomes" id="UP001500466"/>
    </source>
</evidence>
<comment type="caution">
    <text evidence="3">The sequence shown here is derived from an EMBL/GenBank/DDBJ whole genome shotgun (WGS) entry which is preliminary data.</text>
</comment>
<dbReference type="PANTHER" id="PTHR33164:SF99">
    <property type="entry name" value="MARR FAMILY REGULATORY PROTEIN"/>
    <property type="match status" value="1"/>
</dbReference>
<dbReference type="InterPro" id="IPR039422">
    <property type="entry name" value="MarR/SlyA-like"/>
</dbReference>
<evidence type="ECO:0000313" key="3">
    <source>
        <dbReference type="EMBL" id="GAA4978763.1"/>
    </source>
</evidence>
<reference evidence="4" key="1">
    <citation type="journal article" date="2019" name="Int. J. Syst. Evol. Microbiol.">
        <title>The Global Catalogue of Microorganisms (GCM) 10K type strain sequencing project: providing services to taxonomists for standard genome sequencing and annotation.</title>
        <authorList>
            <consortium name="The Broad Institute Genomics Platform"/>
            <consortium name="The Broad Institute Genome Sequencing Center for Infectious Disease"/>
            <person name="Wu L."/>
            <person name="Ma J."/>
        </authorList>
    </citation>
    <scope>NUCLEOTIDE SEQUENCE [LARGE SCALE GENOMIC DNA]</scope>
    <source>
        <strain evidence="4">JCM 17986</strain>
    </source>
</reference>
<sequence length="203" mass="22503">MTSASQDESAAEAHDHAHTGCEASAEAKQAAARDDAARSSGLRLDPHEDRAWQSFFGMQVLFWRKMAQQLHQDTGLSEPDLAILGALNDAPQGRLRPFQLGSVTDFEKSRLHHQLDRMMRRGLITREPCADDPRGTTVVLTAQGREAILQAIPRRAAHIRQWLIEPLDHAQLDVLTEVCDLVAEGLRTGRKTPPGSDQAECER</sequence>
<dbReference type="InterPro" id="IPR036388">
    <property type="entry name" value="WH-like_DNA-bd_sf"/>
</dbReference>
<dbReference type="SUPFAM" id="SSF46785">
    <property type="entry name" value="Winged helix' DNA-binding domain"/>
    <property type="match status" value="1"/>
</dbReference>
<dbReference type="PANTHER" id="PTHR33164">
    <property type="entry name" value="TRANSCRIPTIONAL REGULATOR, MARR FAMILY"/>
    <property type="match status" value="1"/>
</dbReference>
<dbReference type="Pfam" id="PF12802">
    <property type="entry name" value="MarR_2"/>
    <property type="match status" value="1"/>
</dbReference>
<feature type="domain" description="HTH marR-type" evidence="2">
    <location>
        <begin position="48"/>
        <end position="184"/>
    </location>
</feature>
<dbReference type="SMART" id="SM00347">
    <property type="entry name" value="HTH_MARR"/>
    <property type="match status" value="1"/>
</dbReference>
<keyword evidence="4" id="KW-1185">Reference proteome</keyword>
<evidence type="ECO:0000256" key="1">
    <source>
        <dbReference type="SAM" id="MobiDB-lite"/>
    </source>
</evidence>
<dbReference type="RefSeq" id="WP_345678256.1">
    <property type="nucleotide sequence ID" value="NZ_BAABHS010000020.1"/>
</dbReference>
<protein>
    <recommendedName>
        <fullName evidence="2">HTH marR-type domain-containing protein</fullName>
    </recommendedName>
</protein>
<name>A0ABP9HU34_9ACTN</name>
<organism evidence="3 4">
    <name type="scientific">Yinghuangia aomiensis</name>
    <dbReference type="NCBI Taxonomy" id="676205"/>
    <lineage>
        <taxon>Bacteria</taxon>
        <taxon>Bacillati</taxon>
        <taxon>Actinomycetota</taxon>
        <taxon>Actinomycetes</taxon>
        <taxon>Kitasatosporales</taxon>
        <taxon>Streptomycetaceae</taxon>
        <taxon>Yinghuangia</taxon>
    </lineage>
</organism>
<evidence type="ECO:0000259" key="2">
    <source>
        <dbReference type="PROSITE" id="PS50995"/>
    </source>
</evidence>
<feature type="region of interest" description="Disordered" evidence="1">
    <location>
        <begin position="1"/>
        <end position="42"/>
    </location>
</feature>
<dbReference type="PROSITE" id="PS50995">
    <property type="entry name" value="HTH_MARR_2"/>
    <property type="match status" value="1"/>
</dbReference>
<gene>
    <name evidence="3" type="ORF">GCM10023205_53670</name>
</gene>
<dbReference type="InterPro" id="IPR036390">
    <property type="entry name" value="WH_DNA-bd_sf"/>
</dbReference>
<proteinExistence type="predicted"/>
<dbReference type="InterPro" id="IPR000835">
    <property type="entry name" value="HTH_MarR-typ"/>
</dbReference>
<dbReference type="Proteomes" id="UP001500466">
    <property type="component" value="Unassembled WGS sequence"/>
</dbReference>
<accession>A0ABP9HU34</accession>
<dbReference type="Gene3D" id="1.10.10.10">
    <property type="entry name" value="Winged helix-like DNA-binding domain superfamily/Winged helix DNA-binding domain"/>
    <property type="match status" value="1"/>
</dbReference>
<dbReference type="EMBL" id="BAABHS010000020">
    <property type="protein sequence ID" value="GAA4978763.1"/>
    <property type="molecule type" value="Genomic_DNA"/>
</dbReference>